<feature type="domain" description="FH2" evidence="2">
    <location>
        <begin position="347"/>
        <end position="738"/>
    </location>
</feature>
<organism evidence="3 4">
    <name type="scientific">Plectus sambesii</name>
    <dbReference type="NCBI Taxonomy" id="2011161"/>
    <lineage>
        <taxon>Eukaryota</taxon>
        <taxon>Metazoa</taxon>
        <taxon>Ecdysozoa</taxon>
        <taxon>Nematoda</taxon>
        <taxon>Chromadorea</taxon>
        <taxon>Plectida</taxon>
        <taxon>Plectina</taxon>
        <taxon>Plectoidea</taxon>
        <taxon>Plectidae</taxon>
        <taxon>Plectus</taxon>
    </lineage>
</organism>
<feature type="compositionally biased region" description="Low complexity" evidence="1">
    <location>
        <begin position="1177"/>
        <end position="1188"/>
    </location>
</feature>
<protein>
    <submittedName>
        <fullName evidence="4">FH2 domain-containing protein</fullName>
    </submittedName>
</protein>
<dbReference type="Gene3D" id="1.20.58.2220">
    <property type="entry name" value="Formin, FH2 domain"/>
    <property type="match status" value="1"/>
</dbReference>
<evidence type="ECO:0000313" key="3">
    <source>
        <dbReference type="Proteomes" id="UP000887566"/>
    </source>
</evidence>
<dbReference type="SMART" id="SM01139">
    <property type="entry name" value="Drf_FH3"/>
    <property type="match status" value="1"/>
</dbReference>
<feature type="compositionally biased region" description="Polar residues" evidence="1">
    <location>
        <begin position="1067"/>
        <end position="1089"/>
    </location>
</feature>
<dbReference type="Proteomes" id="UP000887566">
    <property type="component" value="Unplaced"/>
</dbReference>
<dbReference type="WBParaSite" id="PSAMB.scaffold552size47466.g7127.t1">
    <property type="protein sequence ID" value="PSAMB.scaffold552size47466.g7127.t1"/>
    <property type="gene ID" value="PSAMB.scaffold552size47466.g7127"/>
</dbReference>
<feature type="compositionally biased region" description="Basic and acidic residues" evidence="1">
    <location>
        <begin position="901"/>
        <end position="911"/>
    </location>
</feature>
<dbReference type="PROSITE" id="PS51444">
    <property type="entry name" value="FH2"/>
    <property type="match status" value="1"/>
</dbReference>
<evidence type="ECO:0000313" key="4">
    <source>
        <dbReference type="WBParaSite" id="PSAMB.scaffold552size47466.g7127.t1"/>
    </source>
</evidence>
<feature type="compositionally biased region" description="Polar residues" evidence="1">
    <location>
        <begin position="919"/>
        <end position="933"/>
    </location>
</feature>
<dbReference type="InterPro" id="IPR015425">
    <property type="entry name" value="FH2_Formin"/>
</dbReference>
<feature type="compositionally biased region" description="Low complexity" evidence="1">
    <location>
        <begin position="1055"/>
        <end position="1066"/>
    </location>
</feature>
<feature type="compositionally biased region" description="Basic and acidic residues" evidence="1">
    <location>
        <begin position="960"/>
        <end position="969"/>
    </location>
</feature>
<dbReference type="PANTHER" id="PTHR46345:SF8">
    <property type="entry name" value="FORMIN 3, ISOFORM B"/>
    <property type="match status" value="1"/>
</dbReference>
<feature type="region of interest" description="Disordered" evidence="1">
    <location>
        <begin position="949"/>
        <end position="1294"/>
    </location>
</feature>
<dbReference type="SUPFAM" id="SSF101447">
    <property type="entry name" value="Formin homology 2 domain (FH2 domain)"/>
    <property type="match status" value="1"/>
</dbReference>
<feature type="compositionally biased region" description="Polar residues" evidence="1">
    <location>
        <begin position="1045"/>
        <end position="1054"/>
    </location>
</feature>
<dbReference type="SUPFAM" id="SSF48371">
    <property type="entry name" value="ARM repeat"/>
    <property type="match status" value="1"/>
</dbReference>
<dbReference type="GO" id="GO:0003779">
    <property type="term" value="F:actin binding"/>
    <property type="evidence" value="ECO:0007669"/>
    <property type="project" value="InterPro"/>
</dbReference>
<feature type="region of interest" description="Disordered" evidence="1">
    <location>
        <begin position="768"/>
        <end position="792"/>
    </location>
</feature>
<feature type="region of interest" description="Disordered" evidence="1">
    <location>
        <begin position="253"/>
        <end position="282"/>
    </location>
</feature>
<feature type="compositionally biased region" description="Polar residues" evidence="1">
    <location>
        <begin position="1022"/>
        <end position="1038"/>
    </location>
</feature>
<feature type="compositionally biased region" description="Polar residues" evidence="1">
    <location>
        <begin position="975"/>
        <end position="986"/>
    </location>
</feature>
<proteinExistence type="predicted"/>
<dbReference type="SMART" id="SM00498">
    <property type="entry name" value="FH2"/>
    <property type="match status" value="1"/>
</dbReference>
<feature type="compositionally biased region" description="Polar residues" evidence="1">
    <location>
        <begin position="1137"/>
        <end position="1168"/>
    </location>
</feature>
<evidence type="ECO:0000256" key="1">
    <source>
        <dbReference type="SAM" id="MobiDB-lite"/>
    </source>
</evidence>
<dbReference type="InterPro" id="IPR010472">
    <property type="entry name" value="FH3_dom"/>
</dbReference>
<dbReference type="InterPro" id="IPR042201">
    <property type="entry name" value="FH2_Formin_sf"/>
</dbReference>
<sequence length="1294" mass="140201">MDGLSCEETVDWLLEDSDGEALFAWVEAMVGGSEKGKLRAVQSLSTLTSLPSGQQTALKCLSLWQDQTDAPLCLQPLVDELRHSDDETYLTALLALINGLVDGADGAVSRFRIRAELLGLKLSPTLDRLRGQAKCSSELGQQVTRWDEMKLLDEQMATDEAASASLTDLFSSIVDEIGDGPNEPLFGRILRHLLRIDCRLSSGDLIWSAVDQMVSAACTTRTEEAAERLLSIVSSDTMADDGKCRCSCHKKKENDREVAPAPPPPPPPPPLPPDILGLTASNGQKWTNSSELAKKLPFSEQLSLQSQSLGQSSGILVARMTKPVVNSNPTPRSVAESNVELPEALRLGAVPQPTAKLKQFAWNKIPVDLVTRNGGNVWIKTASRAARIGATPPLDFGLLDQLFCCRVTSNIVTNNGQEKRDTVNLLASKRSLNVNIFLKQFRGPAVDALIADLQAGAGAKIGLERLRALAKTLPDQQEIDILQSYTGDISRLGNAERFFLQLIKVPYYGLRIEGMVLKGEFSTVMDSVRPSVDSISAAANELKSSRALQDVLLLVLQVGNYLNSGTHGGNAVGIKLSSLWKVAEIRANRPNMTLLHFIAAQTQSASELVEQMPHLEPASKYSLENIRCDVRTIAEKAIRVAKQIEHLSSSDPFFFSLRDFLESAKESVAEVEKELDRLNAVRLELADFFCEDATTFKLEECFKIFEIFVTRLTKAAEDNKERKAREEKAEQRQMDITHGGGIIHSASAGDLSTNGRIRRRPSLAEILESDDCHSPSALDSPPAIQREYRSGSLRRTNRRRAALWATDQDRDRTSSAVIVGRNRSGSARSDGSDPPPSQRHSWAEPLVEPPVNIDKEIPQSAEPDTVVLRHWRVDRTRRSFGDSLRHSGDLENWLSSQIEVNHGDRPSDRRRAAVRSVGGTPSSPIGNDESSINESIRTVRESAETIEQIASAQRTTSSWEQRKSVRDSGIEDSVAPSSPTAHTPTLSAGDEKGSSSCAQSSSSGQCSPRTATTDKDEGFETESLSTAGSLPRNNSPDQSVGAKQKTATSVRSTAGSGSKGPSSHSSVTKTVITSRKTPATDNRPTQASASEKRRSSTLSTPTPTRSTRSSTVSSIVSTGSSSNKSSLSSPSNLRKAISSSTRLRANSQQPTATNDSIPQRSLRVTESLGSMMPKTIARPSSAPRSLPSKTVQPTARPTAAEQSNGATETSAKSVRTPPKRPEQTLASNAVRSAGSKARTALSSVLRLSVTSKTRQVTPTADETSPREKPQANDSVSTASRPSLIRTGATVKRWR</sequence>
<feature type="compositionally biased region" description="Polar residues" evidence="1">
    <location>
        <begin position="949"/>
        <end position="959"/>
    </location>
</feature>
<feature type="compositionally biased region" description="Polar residues" evidence="1">
    <location>
        <begin position="1248"/>
        <end position="1262"/>
    </location>
</feature>
<dbReference type="Gene3D" id="1.25.10.10">
    <property type="entry name" value="Leucine-rich Repeat Variant"/>
    <property type="match status" value="1"/>
</dbReference>
<dbReference type="Pfam" id="PF06367">
    <property type="entry name" value="Drf_FH3"/>
    <property type="match status" value="1"/>
</dbReference>
<feature type="region of interest" description="Disordered" evidence="1">
    <location>
        <begin position="804"/>
        <end position="851"/>
    </location>
</feature>
<accession>A0A914WWS6</accession>
<reference evidence="4" key="1">
    <citation type="submission" date="2022-11" db="UniProtKB">
        <authorList>
            <consortium name="WormBaseParasite"/>
        </authorList>
    </citation>
    <scope>IDENTIFICATION</scope>
</reference>
<dbReference type="InterPro" id="IPR016024">
    <property type="entry name" value="ARM-type_fold"/>
</dbReference>
<dbReference type="PANTHER" id="PTHR46345">
    <property type="entry name" value="INVERTED FORMIN-2"/>
    <property type="match status" value="1"/>
</dbReference>
<feature type="compositionally biased region" description="Polar residues" evidence="1">
    <location>
        <begin position="1189"/>
        <end position="1213"/>
    </location>
</feature>
<feature type="compositionally biased region" description="Polar residues" evidence="1">
    <location>
        <begin position="1271"/>
        <end position="1280"/>
    </location>
</feature>
<evidence type="ECO:0000259" key="2">
    <source>
        <dbReference type="PROSITE" id="PS51444"/>
    </source>
</evidence>
<feature type="compositionally biased region" description="Low complexity" evidence="1">
    <location>
        <begin position="994"/>
        <end position="1007"/>
    </location>
</feature>
<dbReference type="InterPro" id="IPR011989">
    <property type="entry name" value="ARM-like"/>
</dbReference>
<feature type="compositionally biased region" description="Pro residues" evidence="1">
    <location>
        <begin position="260"/>
        <end position="273"/>
    </location>
</feature>
<feature type="compositionally biased region" description="Low complexity" evidence="1">
    <location>
        <begin position="1096"/>
        <end position="1135"/>
    </location>
</feature>
<name>A0A914WWS6_9BILA</name>
<dbReference type="Pfam" id="PF02181">
    <property type="entry name" value="FH2"/>
    <property type="match status" value="1"/>
</dbReference>
<feature type="region of interest" description="Disordered" evidence="1">
    <location>
        <begin position="901"/>
        <end position="933"/>
    </location>
</feature>
<keyword evidence="3" id="KW-1185">Reference proteome</keyword>